<dbReference type="EMBL" id="AZFB01000003">
    <property type="protein sequence ID" value="KRL63463.1"/>
    <property type="molecule type" value="Genomic_DNA"/>
</dbReference>
<keyword evidence="1" id="KW-1133">Transmembrane helix</keyword>
<keyword evidence="1" id="KW-0812">Transmembrane</keyword>
<accession>A0A0R1S300</accession>
<keyword evidence="1" id="KW-0472">Membrane</keyword>
<reference evidence="2 3" key="1">
    <citation type="journal article" date="2015" name="Genome Announc.">
        <title>Expanding the biotechnology potential of lactobacilli through comparative genomics of 213 strains and associated genera.</title>
        <authorList>
            <person name="Sun Z."/>
            <person name="Harris H.M."/>
            <person name="McCann A."/>
            <person name="Guo C."/>
            <person name="Argimon S."/>
            <person name="Zhang W."/>
            <person name="Yang X."/>
            <person name="Jeffery I.B."/>
            <person name="Cooney J.C."/>
            <person name="Kagawa T.F."/>
            <person name="Liu W."/>
            <person name="Song Y."/>
            <person name="Salvetti E."/>
            <person name="Wrobel A."/>
            <person name="Rasinkangas P."/>
            <person name="Parkhill J."/>
            <person name="Rea M.C."/>
            <person name="O'Sullivan O."/>
            <person name="Ritari J."/>
            <person name="Douillard F.P."/>
            <person name="Paul Ross R."/>
            <person name="Yang R."/>
            <person name="Briner A.E."/>
            <person name="Felis G.E."/>
            <person name="de Vos W.M."/>
            <person name="Barrangou R."/>
            <person name="Klaenhammer T.R."/>
            <person name="Caufield P.W."/>
            <person name="Cui Y."/>
            <person name="Zhang H."/>
            <person name="O'Toole P.W."/>
        </authorList>
    </citation>
    <scope>NUCLEOTIDE SEQUENCE [LARGE SCALE GENOMIC DNA]</scope>
    <source>
        <strain evidence="2 3">DSM 15354</strain>
    </source>
</reference>
<evidence type="ECO:0000256" key="1">
    <source>
        <dbReference type="SAM" id="Phobius"/>
    </source>
</evidence>
<feature type="transmembrane region" description="Helical" evidence="1">
    <location>
        <begin position="138"/>
        <end position="161"/>
    </location>
</feature>
<name>A0A0R1S300_9LACO</name>
<dbReference type="Proteomes" id="UP000051931">
    <property type="component" value="Unassembled WGS sequence"/>
</dbReference>
<dbReference type="eggNOG" id="ENOG50309NS">
    <property type="taxonomic scope" value="Bacteria"/>
</dbReference>
<keyword evidence="3" id="KW-1185">Reference proteome</keyword>
<organism evidence="2 3">
    <name type="scientific">Lactobacillus psittaci DSM 15354</name>
    <dbReference type="NCBI Taxonomy" id="1122152"/>
    <lineage>
        <taxon>Bacteria</taxon>
        <taxon>Bacillati</taxon>
        <taxon>Bacillota</taxon>
        <taxon>Bacilli</taxon>
        <taxon>Lactobacillales</taxon>
        <taxon>Lactobacillaceae</taxon>
        <taxon>Lactobacillus</taxon>
    </lineage>
</organism>
<feature type="transmembrane region" description="Helical" evidence="1">
    <location>
        <begin position="61"/>
        <end position="84"/>
    </location>
</feature>
<evidence type="ECO:0000313" key="3">
    <source>
        <dbReference type="Proteomes" id="UP000051931"/>
    </source>
</evidence>
<feature type="transmembrane region" description="Helical" evidence="1">
    <location>
        <begin position="34"/>
        <end position="54"/>
    </location>
</feature>
<dbReference type="RefSeq" id="WP_027825445.1">
    <property type="nucleotide sequence ID" value="NZ_AZFB01000003.1"/>
</dbReference>
<protein>
    <submittedName>
        <fullName evidence="2">Uncharacterized protein</fullName>
    </submittedName>
</protein>
<dbReference type="PATRIC" id="fig|1122152.4.peg.717"/>
<evidence type="ECO:0000313" key="2">
    <source>
        <dbReference type="EMBL" id="KRL63463.1"/>
    </source>
</evidence>
<sequence>MAELKRWSIGLALLFSLWLDGTLSHWLNNVLPSGFTGVNFWSIVVGICLIGLVDDLNNREIIIALVIGLLADLYYLGFVGPYTVGLPLLMFTSQKIARFIPEVFVVRLIIVPIFYLLFTLLFWLIMTTAGVINVDLRSVFLGLLYNFILALILTTLTYPLWVRLARDYPFGEKLDPYH</sequence>
<feature type="transmembrane region" description="Helical" evidence="1">
    <location>
        <begin position="104"/>
        <end position="126"/>
    </location>
</feature>
<dbReference type="STRING" id="1122152.GCA_000425905_00140"/>
<dbReference type="AlphaFoldDB" id="A0A0R1S300"/>
<proteinExistence type="predicted"/>
<comment type="caution">
    <text evidence="2">The sequence shown here is derived from an EMBL/GenBank/DDBJ whole genome shotgun (WGS) entry which is preliminary data.</text>
</comment>
<dbReference type="OrthoDB" id="2148512at2"/>
<gene>
    <name evidence="2" type="ORF">FC23_GL000704</name>
</gene>